<evidence type="ECO:0000313" key="7">
    <source>
        <dbReference type="Proteomes" id="UP000297258"/>
    </source>
</evidence>
<dbReference type="Proteomes" id="UP000297258">
    <property type="component" value="Unassembled WGS sequence"/>
</dbReference>
<dbReference type="OrthoDB" id="116240at2"/>
<keyword evidence="3" id="KW-0804">Transcription</keyword>
<dbReference type="SUPFAM" id="SSF46689">
    <property type="entry name" value="Homeodomain-like"/>
    <property type="match status" value="1"/>
</dbReference>
<accession>A0A4Y9SNF5</accession>
<dbReference type="AlphaFoldDB" id="A0A4Y9SNF5"/>
<dbReference type="Gene3D" id="1.10.357.10">
    <property type="entry name" value="Tetracycline Repressor, domain 2"/>
    <property type="match status" value="1"/>
</dbReference>
<name>A0A4Y9SNF5_9BURK</name>
<sequence length="202" mass="21691">MAYNNGMSKREDNKQAVRERILTAAIQCFGDRDYASTTIDDVVAASGVARATVYANFAGKDELAAAAARRLLAGLFEHASASLAAETGIGQALALVGEQSAAWLRANRALAGRFFAYIAQQNDLSGVPAERPSIREALAQAFALAQARGELRADHSAGDLAEMFAYLWFKACARWTSDPDRFDIEGSLRRTVDVFLNGARAG</sequence>
<reference evidence="6 7" key="1">
    <citation type="submission" date="2019-03" db="EMBL/GenBank/DDBJ databases">
        <title>Draft genome of Massilia hortus sp. nov., a novel bacterial species of the Oxalobacteraceae family.</title>
        <authorList>
            <person name="Peta V."/>
            <person name="Raths R."/>
            <person name="Bucking H."/>
        </authorList>
    </citation>
    <scope>NUCLEOTIDE SEQUENCE [LARGE SCALE GENOMIC DNA]</scope>
    <source>
        <strain evidence="6 7">ONC3</strain>
    </source>
</reference>
<dbReference type="PANTHER" id="PTHR30055">
    <property type="entry name" value="HTH-TYPE TRANSCRIPTIONAL REGULATOR RUTR"/>
    <property type="match status" value="1"/>
</dbReference>
<protein>
    <submittedName>
        <fullName evidence="6">TetR/AcrR family transcriptional regulator</fullName>
    </submittedName>
</protein>
<evidence type="ECO:0000256" key="3">
    <source>
        <dbReference type="ARBA" id="ARBA00023163"/>
    </source>
</evidence>
<dbReference type="PANTHER" id="PTHR30055:SF234">
    <property type="entry name" value="HTH-TYPE TRANSCRIPTIONAL REGULATOR BETI"/>
    <property type="match status" value="1"/>
</dbReference>
<evidence type="ECO:0000256" key="2">
    <source>
        <dbReference type="ARBA" id="ARBA00023125"/>
    </source>
</evidence>
<dbReference type="GO" id="GO:0003700">
    <property type="term" value="F:DNA-binding transcription factor activity"/>
    <property type="evidence" value="ECO:0007669"/>
    <property type="project" value="TreeGrafter"/>
</dbReference>
<dbReference type="EMBL" id="SPUM01000140">
    <property type="protein sequence ID" value="TFW28242.1"/>
    <property type="molecule type" value="Genomic_DNA"/>
</dbReference>
<evidence type="ECO:0000259" key="5">
    <source>
        <dbReference type="PROSITE" id="PS50977"/>
    </source>
</evidence>
<proteinExistence type="predicted"/>
<feature type="DNA-binding region" description="H-T-H motif" evidence="4">
    <location>
        <begin position="38"/>
        <end position="57"/>
    </location>
</feature>
<evidence type="ECO:0000256" key="4">
    <source>
        <dbReference type="PROSITE-ProRule" id="PRU00335"/>
    </source>
</evidence>
<comment type="caution">
    <text evidence="6">The sequence shown here is derived from an EMBL/GenBank/DDBJ whole genome shotgun (WGS) entry which is preliminary data.</text>
</comment>
<feature type="domain" description="HTH tetR-type" evidence="5">
    <location>
        <begin position="15"/>
        <end position="75"/>
    </location>
</feature>
<keyword evidence="2 4" id="KW-0238">DNA-binding</keyword>
<gene>
    <name evidence="6" type="ORF">E4O92_21565</name>
</gene>
<evidence type="ECO:0000313" key="6">
    <source>
        <dbReference type="EMBL" id="TFW28242.1"/>
    </source>
</evidence>
<dbReference type="InterPro" id="IPR009057">
    <property type="entry name" value="Homeodomain-like_sf"/>
</dbReference>
<dbReference type="GO" id="GO:0000976">
    <property type="term" value="F:transcription cis-regulatory region binding"/>
    <property type="evidence" value="ECO:0007669"/>
    <property type="project" value="TreeGrafter"/>
</dbReference>
<organism evidence="6 7">
    <name type="scientific">Massilia horti</name>
    <dbReference type="NCBI Taxonomy" id="2562153"/>
    <lineage>
        <taxon>Bacteria</taxon>
        <taxon>Pseudomonadati</taxon>
        <taxon>Pseudomonadota</taxon>
        <taxon>Betaproteobacteria</taxon>
        <taxon>Burkholderiales</taxon>
        <taxon>Oxalobacteraceae</taxon>
        <taxon>Telluria group</taxon>
        <taxon>Massilia</taxon>
    </lineage>
</organism>
<dbReference type="PROSITE" id="PS50977">
    <property type="entry name" value="HTH_TETR_2"/>
    <property type="match status" value="1"/>
</dbReference>
<keyword evidence="7" id="KW-1185">Reference proteome</keyword>
<dbReference type="InterPro" id="IPR050109">
    <property type="entry name" value="HTH-type_TetR-like_transc_reg"/>
</dbReference>
<evidence type="ECO:0000256" key="1">
    <source>
        <dbReference type="ARBA" id="ARBA00023015"/>
    </source>
</evidence>
<dbReference type="PRINTS" id="PR00455">
    <property type="entry name" value="HTHTETR"/>
</dbReference>
<keyword evidence="1" id="KW-0805">Transcription regulation</keyword>
<dbReference type="Pfam" id="PF00440">
    <property type="entry name" value="TetR_N"/>
    <property type="match status" value="1"/>
</dbReference>
<dbReference type="InterPro" id="IPR001647">
    <property type="entry name" value="HTH_TetR"/>
</dbReference>
<dbReference type="InterPro" id="IPR036271">
    <property type="entry name" value="Tet_transcr_reg_TetR-rel_C_sf"/>
</dbReference>
<dbReference type="SUPFAM" id="SSF48498">
    <property type="entry name" value="Tetracyclin repressor-like, C-terminal domain"/>
    <property type="match status" value="1"/>
</dbReference>